<dbReference type="EMBL" id="AWQU01000085">
    <property type="protein sequence ID" value="KFB07352.1"/>
    <property type="molecule type" value="Genomic_DNA"/>
</dbReference>
<evidence type="ECO:0000256" key="10">
    <source>
        <dbReference type="ARBA" id="ARBA00023136"/>
    </source>
</evidence>
<feature type="transmembrane region" description="Helical" evidence="11">
    <location>
        <begin position="150"/>
        <end position="174"/>
    </location>
</feature>
<gene>
    <name evidence="13" type="ORF">P271_185</name>
</gene>
<evidence type="ECO:0000256" key="5">
    <source>
        <dbReference type="ARBA" id="ARBA00022692"/>
    </source>
</evidence>
<feature type="domain" description="Peptidase M50" evidence="12">
    <location>
        <begin position="15"/>
        <end position="283"/>
    </location>
</feature>
<evidence type="ECO:0000256" key="4">
    <source>
        <dbReference type="ARBA" id="ARBA00022670"/>
    </source>
</evidence>
<dbReference type="GeneID" id="96867254"/>
<evidence type="ECO:0000256" key="7">
    <source>
        <dbReference type="ARBA" id="ARBA00022833"/>
    </source>
</evidence>
<dbReference type="Proteomes" id="UP000028523">
    <property type="component" value="Unassembled WGS sequence"/>
</dbReference>
<comment type="similarity">
    <text evidence="3">Belongs to the peptidase M50B family.</text>
</comment>
<evidence type="ECO:0000256" key="6">
    <source>
        <dbReference type="ARBA" id="ARBA00022801"/>
    </source>
</evidence>
<keyword evidence="8 11" id="KW-1133">Transmembrane helix</keyword>
<evidence type="ECO:0000313" key="14">
    <source>
        <dbReference type="Proteomes" id="UP000028523"/>
    </source>
</evidence>
<comment type="caution">
    <text evidence="13">The sequence shown here is derived from an EMBL/GenBank/DDBJ whole genome shotgun (WGS) entry which is preliminary data.</text>
</comment>
<dbReference type="Pfam" id="PF02163">
    <property type="entry name" value="Peptidase_M50"/>
    <property type="match status" value="1"/>
</dbReference>
<sequence length="295" mass="34580">MSAVWEKIVLILLVLVSILVGMTLHELGHFLFAKLFKVNVKEFSIGIGPKIFSFRTKSGMLVSVKPFLLMAYVLIDSNKLINVYTEIFNESLETGYRYKYFEGYEVENNSFKYRVKRFFFLKSHDKYERLSKRDESKLLIDDCKLWQKNIIYFGGVFVNILLAVFFWLIAYFALQVQTNPFVQIGQSFEIIFKNMFFINSGAGTSFGDIIQTPSDVVKNVDFTKTFFAYMYIFNFMLFFFNLIPIPPLDGYKIVIETLQKWFNFKINSKVENVITIIGVVIMFWIFISSIINDFI</sequence>
<keyword evidence="7" id="KW-0862">Zinc</keyword>
<evidence type="ECO:0000313" key="13">
    <source>
        <dbReference type="EMBL" id="KFB07352.1"/>
    </source>
</evidence>
<feature type="transmembrane region" description="Helical" evidence="11">
    <location>
        <begin position="273"/>
        <end position="291"/>
    </location>
</feature>
<accession>A0A084U316</accession>
<keyword evidence="5 11" id="KW-0812">Transmembrane</keyword>
<proteinExistence type="inferred from homology"/>
<keyword evidence="14" id="KW-1185">Reference proteome</keyword>
<keyword evidence="4 13" id="KW-0645">Protease</keyword>
<dbReference type="InterPro" id="IPR008915">
    <property type="entry name" value="Peptidase_M50"/>
</dbReference>
<dbReference type="RefSeq" id="WP_004024666.1">
    <property type="nucleotide sequence ID" value="NZ_AWQU01000085.1"/>
</dbReference>
<organism evidence="13 14">
    <name type="scientific">Malacoplasma iowae DK-CPA</name>
    <dbReference type="NCBI Taxonomy" id="1394179"/>
    <lineage>
        <taxon>Bacteria</taxon>
        <taxon>Bacillati</taxon>
        <taxon>Mycoplasmatota</taxon>
        <taxon>Mycoplasmoidales</taxon>
        <taxon>Mycoplasmoidaceae</taxon>
        <taxon>Malacoplasma</taxon>
    </lineage>
</organism>
<dbReference type="GO" id="GO:0006508">
    <property type="term" value="P:proteolysis"/>
    <property type="evidence" value="ECO:0007669"/>
    <property type="project" value="UniProtKB-KW"/>
</dbReference>
<keyword evidence="9" id="KW-0482">Metalloprotease</keyword>
<feature type="transmembrane region" description="Helical" evidence="11">
    <location>
        <begin position="226"/>
        <end position="243"/>
    </location>
</feature>
<dbReference type="PANTHER" id="PTHR42837">
    <property type="entry name" value="REGULATOR OF SIGMA-E PROTEASE RSEP"/>
    <property type="match status" value="1"/>
</dbReference>
<comment type="subcellular location">
    <subcellularLocation>
        <location evidence="2">Membrane</location>
        <topology evidence="2">Multi-pass membrane protein</topology>
    </subcellularLocation>
</comment>
<evidence type="ECO:0000256" key="8">
    <source>
        <dbReference type="ARBA" id="ARBA00022989"/>
    </source>
</evidence>
<keyword evidence="10 11" id="KW-0472">Membrane</keyword>
<evidence type="ECO:0000259" key="12">
    <source>
        <dbReference type="Pfam" id="PF02163"/>
    </source>
</evidence>
<dbReference type="PANTHER" id="PTHR42837:SF2">
    <property type="entry name" value="MEMBRANE METALLOPROTEASE ARASP2, CHLOROPLASTIC-RELATED"/>
    <property type="match status" value="1"/>
</dbReference>
<keyword evidence="6" id="KW-0378">Hydrolase</keyword>
<evidence type="ECO:0000256" key="1">
    <source>
        <dbReference type="ARBA" id="ARBA00001947"/>
    </source>
</evidence>
<name>A0A084U316_MALIO</name>
<evidence type="ECO:0000256" key="3">
    <source>
        <dbReference type="ARBA" id="ARBA00007931"/>
    </source>
</evidence>
<protein>
    <submittedName>
        <fullName evidence="13">RseP-like site-2 protease, M50 family</fullName>
    </submittedName>
</protein>
<comment type="cofactor">
    <cofactor evidence="1">
        <name>Zn(2+)</name>
        <dbReference type="ChEBI" id="CHEBI:29105"/>
    </cofactor>
</comment>
<evidence type="ECO:0000256" key="9">
    <source>
        <dbReference type="ARBA" id="ARBA00023049"/>
    </source>
</evidence>
<dbReference type="GO" id="GO:0016020">
    <property type="term" value="C:membrane"/>
    <property type="evidence" value="ECO:0007669"/>
    <property type="project" value="UniProtKB-SubCell"/>
</dbReference>
<dbReference type="GO" id="GO:0004222">
    <property type="term" value="F:metalloendopeptidase activity"/>
    <property type="evidence" value="ECO:0007669"/>
    <property type="project" value="InterPro"/>
</dbReference>
<evidence type="ECO:0000256" key="2">
    <source>
        <dbReference type="ARBA" id="ARBA00004141"/>
    </source>
</evidence>
<dbReference type="AlphaFoldDB" id="A0A084U316"/>
<dbReference type="InterPro" id="IPR004387">
    <property type="entry name" value="Pept_M50_Zn"/>
</dbReference>
<reference evidence="13 14" key="1">
    <citation type="journal article" date="2014" name="PLoS ONE">
        <title>Reduction of Hydrogen Peroxide Accumulation and Toxicity by a Catalase from Mycoplasma iowae.</title>
        <authorList>
            <person name="Pritchard R.E."/>
            <person name="Prassinos A.J."/>
            <person name="Osborne J.D."/>
            <person name="Raviv Z."/>
            <person name="Balish M.F."/>
        </authorList>
    </citation>
    <scope>NUCLEOTIDE SEQUENCE [LARGE SCALE GENOMIC DNA]</scope>
    <source>
        <strain evidence="13 14">DK-CPA</strain>
    </source>
</reference>
<evidence type="ECO:0000256" key="11">
    <source>
        <dbReference type="SAM" id="Phobius"/>
    </source>
</evidence>